<feature type="compositionally biased region" description="Polar residues" evidence="1">
    <location>
        <begin position="1"/>
        <end position="17"/>
    </location>
</feature>
<organism evidence="2 3">
    <name type="scientific">Mucuna pruriens</name>
    <name type="common">Velvet bean</name>
    <name type="synonym">Dolichos pruriens</name>
    <dbReference type="NCBI Taxonomy" id="157652"/>
    <lineage>
        <taxon>Eukaryota</taxon>
        <taxon>Viridiplantae</taxon>
        <taxon>Streptophyta</taxon>
        <taxon>Embryophyta</taxon>
        <taxon>Tracheophyta</taxon>
        <taxon>Spermatophyta</taxon>
        <taxon>Magnoliopsida</taxon>
        <taxon>eudicotyledons</taxon>
        <taxon>Gunneridae</taxon>
        <taxon>Pentapetalae</taxon>
        <taxon>rosids</taxon>
        <taxon>fabids</taxon>
        <taxon>Fabales</taxon>
        <taxon>Fabaceae</taxon>
        <taxon>Papilionoideae</taxon>
        <taxon>50 kb inversion clade</taxon>
        <taxon>NPAAA clade</taxon>
        <taxon>indigoferoid/millettioid clade</taxon>
        <taxon>Phaseoleae</taxon>
        <taxon>Mucuna</taxon>
    </lineage>
</organism>
<comment type="caution">
    <text evidence="2">The sequence shown here is derived from an EMBL/GenBank/DDBJ whole genome shotgun (WGS) entry which is preliminary data.</text>
</comment>
<keyword evidence="3" id="KW-1185">Reference proteome</keyword>
<name>A0A371EDE0_MUCPR</name>
<evidence type="ECO:0000313" key="3">
    <source>
        <dbReference type="Proteomes" id="UP000257109"/>
    </source>
</evidence>
<reference evidence="2" key="1">
    <citation type="submission" date="2018-05" db="EMBL/GenBank/DDBJ databases">
        <title>Draft genome of Mucuna pruriens seed.</title>
        <authorList>
            <person name="Nnadi N.E."/>
            <person name="Vos R."/>
            <person name="Hasami M.H."/>
            <person name="Devisetty U.K."/>
            <person name="Aguiy J.C."/>
        </authorList>
    </citation>
    <scope>NUCLEOTIDE SEQUENCE [LARGE SCALE GENOMIC DNA]</scope>
    <source>
        <strain evidence="2">JCA_2017</strain>
    </source>
</reference>
<feature type="non-terminal residue" evidence="2">
    <location>
        <position position="1"/>
    </location>
</feature>
<dbReference type="OrthoDB" id="1426925at2759"/>
<dbReference type="EMBL" id="QJKJ01014580">
    <property type="protein sequence ID" value="RDX64036.1"/>
    <property type="molecule type" value="Genomic_DNA"/>
</dbReference>
<evidence type="ECO:0000313" key="2">
    <source>
        <dbReference type="EMBL" id="RDX64036.1"/>
    </source>
</evidence>
<sequence>MALVNLQQGCGTPNLSRTNEEPLTPSETHPPIHYAPTKSTTTHIKEGGMDMVKPSRHKIPRDNLQPSEIALHSMLMALKLWPFSDSFCKMSPIDMDDLRTRASSYIQMEEMAIPQLPTTIITTNTLIERIGRRVGVKGQHKSRSYTIQRSVQRQRNYPSSQRWLAHEADKTNYYRYHRNYSHKSEGCIMLRDKIEEGSSPRRE</sequence>
<protein>
    <submittedName>
        <fullName evidence="2">Uncharacterized protein</fullName>
    </submittedName>
</protein>
<feature type="region of interest" description="Disordered" evidence="1">
    <location>
        <begin position="1"/>
        <end position="44"/>
    </location>
</feature>
<evidence type="ECO:0000256" key="1">
    <source>
        <dbReference type="SAM" id="MobiDB-lite"/>
    </source>
</evidence>
<accession>A0A371EDE0</accession>
<gene>
    <name evidence="2" type="ORF">CR513_57454</name>
</gene>
<dbReference type="Proteomes" id="UP000257109">
    <property type="component" value="Unassembled WGS sequence"/>
</dbReference>
<dbReference type="AlphaFoldDB" id="A0A371EDE0"/>
<proteinExistence type="predicted"/>